<organism evidence="2 3">
    <name type="scientific">Jeotgalibaca dankookensis</name>
    <dbReference type="NCBI Taxonomy" id="708126"/>
    <lineage>
        <taxon>Bacteria</taxon>
        <taxon>Bacillati</taxon>
        <taxon>Bacillota</taxon>
        <taxon>Bacilli</taxon>
        <taxon>Lactobacillales</taxon>
        <taxon>Carnobacteriaceae</taxon>
        <taxon>Jeotgalibaca</taxon>
    </lineage>
</organism>
<name>A0A1S6INU2_9LACT</name>
<dbReference type="OrthoDB" id="2943484at2"/>
<evidence type="ECO:0000259" key="1">
    <source>
        <dbReference type="Pfam" id="PF03413"/>
    </source>
</evidence>
<dbReference type="Gene3D" id="3.10.450.40">
    <property type="match status" value="2"/>
</dbReference>
<sequence length="142" mass="16526">MNAYKDINLTPSEALQVFKDQYPETTVKEVELELKAQAYVYKVEGYDDEKEYKIYIDPNSGEIQETKEKRAKRVEKEITQEHTDKIQTIVDKALKDGNGTLYEWSLELEDGRAELTVKTDLENGQHANYKYDLDTGELLKKK</sequence>
<dbReference type="Pfam" id="PF03413">
    <property type="entry name" value="PepSY"/>
    <property type="match status" value="1"/>
</dbReference>
<dbReference type="EMBL" id="CP019728">
    <property type="protein sequence ID" value="AQS53223.1"/>
    <property type="molecule type" value="Genomic_DNA"/>
</dbReference>
<dbReference type="STRING" id="708126.BW727_100830"/>
<dbReference type="AlphaFoldDB" id="A0A1S6INU2"/>
<protein>
    <recommendedName>
        <fullName evidence="1">PepSY domain-containing protein</fullName>
    </recommendedName>
</protein>
<keyword evidence="3" id="KW-1185">Reference proteome</keyword>
<reference evidence="2 3" key="1">
    <citation type="journal article" date="2014" name="Int. J. Syst. Evol. Microbiol.">
        <title>Jeotgalibaca dankookensis gen. nov., sp. nov., a member of the family Carnobacteriaceae, isolated from seujeot (Korean traditional food).</title>
        <authorList>
            <person name="Lee D.G."/>
            <person name="Trujillo M.E."/>
            <person name="Kang H."/>
            <person name="Ahn T.Y."/>
        </authorList>
    </citation>
    <scope>NUCLEOTIDE SEQUENCE [LARGE SCALE GENOMIC DNA]</scope>
    <source>
        <strain evidence="2 3">EX-07</strain>
    </source>
</reference>
<gene>
    <name evidence="2" type="ORF">BW727_100830</name>
</gene>
<dbReference type="InterPro" id="IPR025711">
    <property type="entry name" value="PepSY"/>
</dbReference>
<dbReference type="KEGG" id="jda:BW727_100830"/>
<dbReference type="SUPFAM" id="SSF160574">
    <property type="entry name" value="BT0923-like"/>
    <property type="match status" value="1"/>
</dbReference>
<dbReference type="RefSeq" id="WP_062469261.1">
    <property type="nucleotide sequence ID" value="NZ_BBYN01000012.1"/>
</dbReference>
<evidence type="ECO:0000313" key="3">
    <source>
        <dbReference type="Proteomes" id="UP000188993"/>
    </source>
</evidence>
<feature type="domain" description="PepSY" evidence="1">
    <location>
        <begin position="9"/>
        <end position="66"/>
    </location>
</feature>
<dbReference type="Proteomes" id="UP000188993">
    <property type="component" value="Chromosome"/>
</dbReference>
<evidence type="ECO:0000313" key="2">
    <source>
        <dbReference type="EMBL" id="AQS53223.1"/>
    </source>
</evidence>
<accession>A0A1S6INU2</accession>
<proteinExistence type="predicted"/>